<feature type="signal peptide" evidence="1">
    <location>
        <begin position="1"/>
        <end position="16"/>
    </location>
</feature>
<dbReference type="OrthoDB" id="64893at2759"/>
<protein>
    <recommendedName>
        <fullName evidence="2">Chitin-binding type-4 domain-containing protein</fullName>
    </recommendedName>
</protein>
<keyword evidence="1" id="KW-0732">Signal</keyword>
<feature type="chain" id="PRO_5008788082" description="Chitin-binding type-4 domain-containing protein" evidence="1">
    <location>
        <begin position="17"/>
        <end position="182"/>
    </location>
</feature>
<dbReference type="AlphaFoldDB" id="R7UJ63"/>
<proteinExistence type="predicted"/>
<evidence type="ECO:0000259" key="2">
    <source>
        <dbReference type="Pfam" id="PF03067"/>
    </source>
</evidence>
<keyword evidence="5" id="KW-1185">Reference proteome</keyword>
<organism evidence="3">
    <name type="scientific">Capitella teleta</name>
    <name type="common">Polychaete worm</name>
    <dbReference type="NCBI Taxonomy" id="283909"/>
    <lineage>
        <taxon>Eukaryota</taxon>
        <taxon>Metazoa</taxon>
        <taxon>Spiralia</taxon>
        <taxon>Lophotrochozoa</taxon>
        <taxon>Annelida</taxon>
        <taxon>Polychaeta</taxon>
        <taxon>Sedentaria</taxon>
        <taxon>Scolecida</taxon>
        <taxon>Capitellidae</taxon>
        <taxon>Capitella</taxon>
    </lineage>
</organism>
<dbReference type="Pfam" id="PF03067">
    <property type="entry name" value="LPMO_10"/>
    <property type="match status" value="1"/>
</dbReference>
<evidence type="ECO:0000313" key="5">
    <source>
        <dbReference type="Proteomes" id="UP000014760"/>
    </source>
</evidence>
<evidence type="ECO:0000256" key="1">
    <source>
        <dbReference type="SAM" id="SignalP"/>
    </source>
</evidence>
<dbReference type="Proteomes" id="UP000014760">
    <property type="component" value="Unassembled WGS sequence"/>
</dbReference>
<dbReference type="STRING" id="283909.R7UJ63"/>
<reference evidence="5" key="1">
    <citation type="submission" date="2012-12" db="EMBL/GenBank/DDBJ databases">
        <authorList>
            <person name="Hellsten U."/>
            <person name="Grimwood J."/>
            <person name="Chapman J.A."/>
            <person name="Shapiro H."/>
            <person name="Aerts A."/>
            <person name="Otillar R.P."/>
            <person name="Terry A.Y."/>
            <person name="Boore J.L."/>
            <person name="Simakov O."/>
            <person name="Marletaz F."/>
            <person name="Cho S.-J."/>
            <person name="Edsinger-Gonzales E."/>
            <person name="Havlak P."/>
            <person name="Kuo D.-H."/>
            <person name="Larsson T."/>
            <person name="Lv J."/>
            <person name="Arendt D."/>
            <person name="Savage R."/>
            <person name="Osoegawa K."/>
            <person name="de Jong P."/>
            <person name="Lindberg D.R."/>
            <person name="Seaver E.C."/>
            <person name="Weisblat D.A."/>
            <person name="Putnam N.H."/>
            <person name="Grigoriev I.V."/>
            <person name="Rokhsar D.S."/>
        </authorList>
    </citation>
    <scope>NUCLEOTIDE SEQUENCE</scope>
    <source>
        <strain evidence="5">I ESC-2004</strain>
    </source>
</reference>
<reference evidence="3 5" key="2">
    <citation type="journal article" date="2013" name="Nature">
        <title>Insights into bilaterian evolution from three spiralian genomes.</title>
        <authorList>
            <person name="Simakov O."/>
            <person name="Marletaz F."/>
            <person name="Cho S.J."/>
            <person name="Edsinger-Gonzales E."/>
            <person name="Havlak P."/>
            <person name="Hellsten U."/>
            <person name="Kuo D.H."/>
            <person name="Larsson T."/>
            <person name="Lv J."/>
            <person name="Arendt D."/>
            <person name="Savage R."/>
            <person name="Osoegawa K."/>
            <person name="de Jong P."/>
            <person name="Grimwood J."/>
            <person name="Chapman J.A."/>
            <person name="Shapiro H."/>
            <person name="Aerts A."/>
            <person name="Otillar R.P."/>
            <person name="Terry A.Y."/>
            <person name="Boore J.L."/>
            <person name="Grigoriev I.V."/>
            <person name="Lindberg D.R."/>
            <person name="Seaver E.C."/>
            <person name="Weisblat D.A."/>
            <person name="Putnam N.H."/>
            <person name="Rokhsar D.S."/>
        </authorList>
    </citation>
    <scope>NUCLEOTIDE SEQUENCE</scope>
    <source>
        <strain evidence="3 5">I ESC-2004</strain>
    </source>
</reference>
<gene>
    <name evidence="3" type="ORF">CAPTEDRAFT_212716</name>
</gene>
<dbReference type="OMA" id="GHAALYE"/>
<dbReference type="InterPro" id="IPR004302">
    <property type="entry name" value="Cellulose/chitin-bd_N"/>
</dbReference>
<dbReference type="EMBL" id="AMQN01001250">
    <property type="status" value="NOT_ANNOTATED_CDS"/>
    <property type="molecule type" value="Genomic_DNA"/>
</dbReference>
<accession>R7UJ63</accession>
<feature type="domain" description="Chitin-binding type-4" evidence="2">
    <location>
        <begin position="33"/>
        <end position="130"/>
    </location>
</feature>
<dbReference type="EMBL" id="KB300949">
    <property type="protein sequence ID" value="ELU06118.1"/>
    <property type="molecule type" value="Genomic_DNA"/>
</dbReference>
<dbReference type="EnsemblMetazoa" id="CapteT212716">
    <property type="protein sequence ID" value="CapteP212716"/>
    <property type="gene ID" value="CapteG212716"/>
</dbReference>
<sequence>MKVVLILSALCVVVRDHGRLLELPSRGSAWRFGFDTPRNHGNNQLFCGGFQNVTVELTANHLGYFEMRLCPHTDPQTAISEDCLNRHLLSLSDGSGTRFAITGTMRMVTFNVRLPRDVVCMQCVVQWKYNTGNSWGIDLDTGVGCKGCGRAIGGYGNRTGFHQLCVNNCSRDFCPSFTCACD</sequence>
<evidence type="ECO:0000313" key="4">
    <source>
        <dbReference type="EnsemblMetazoa" id="CapteP212716"/>
    </source>
</evidence>
<dbReference type="HOGENOM" id="CLU_1483341_0_0_1"/>
<evidence type="ECO:0000313" key="3">
    <source>
        <dbReference type="EMBL" id="ELU06118.1"/>
    </source>
</evidence>
<name>R7UJ63_CAPTE</name>
<reference evidence="4" key="3">
    <citation type="submission" date="2015-06" db="UniProtKB">
        <authorList>
            <consortium name="EnsemblMetazoa"/>
        </authorList>
    </citation>
    <scope>IDENTIFICATION</scope>
</reference>